<name>A0ABU9N836_9FLAO</name>
<proteinExistence type="predicted"/>
<dbReference type="EMBL" id="JBCGDO010000012">
    <property type="protein sequence ID" value="MEM0542917.1"/>
    <property type="molecule type" value="Genomic_DNA"/>
</dbReference>
<reference evidence="1 2" key="1">
    <citation type="submission" date="2024-03" db="EMBL/GenBank/DDBJ databases">
        <title>Two novel species of the genus Flavobacterium exhibiting potentially degradation of complex polysaccharides.</title>
        <authorList>
            <person name="Lian X."/>
        </authorList>
    </citation>
    <scope>NUCLEOTIDE SEQUENCE [LARGE SCALE GENOMIC DNA]</scope>
    <source>
        <strain evidence="2">j3</strain>
    </source>
</reference>
<accession>A0ABU9N836</accession>
<gene>
    <name evidence="1" type="ORF">WFZ85_09820</name>
</gene>
<evidence type="ECO:0000313" key="1">
    <source>
        <dbReference type="EMBL" id="MEM0542917.1"/>
    </source>
</evidence>
<dbReference type="Proteomes" id="UP001460072">
    <property type="component" value="Unassembled WGS sequence"/>
</dbReference>
<dbReference type="RefSeq" id="WP_342696120.1">
    <property type="nucleotide sequence ID" value="NZ_JBCGDO010000012.1"/>
</dbReference>
<sequence length="209" mass="24816">MFRYIFSTLVSGLFLFYGITTLIFATPDNFINISLIEYSEKFNTFFYQRWGFFAPPPQSNDRLYYVFEKKENKGEIIVYEVIEPLLKQKSSNAPFNGNEDLIDYLISNSIYLITDGIRAVRESYEYEAKLKNKKINEFELTKKVNKVIESTKPFKTLLNYSKKVALNNKIEYDDYNVYLKITQTKVPKFIDRYKKNFKENEQLIFDSSN</sequence>
<comment type="caution">
    <text evidence="1">The sequence shown here is derived from an EMBL/GenBank/DDBJ whole genome shotgun (WGS) entry which is preliminary data.</text>
</comment>
<keyword evidence="2" id="KW-1185">Reference proteome</keyword>
<protein>
    <submittedName>
        <fullName evidence="1">Uncharacterized protein</fullName>
    </submittedName>
</protein>
<evidence type="ECO:0000313" key="2">
    <source>
        <dbReference type="Proteomes" id="UP001460072"/>
    </source>
</evidence>
<organism evidence="1 2">
    <name type="scientific">Flavobacterium aureirubrum</name>
    <dbReference type="NCBI Taxonomy" id="3133147"/>
    <lineage>
        <taxon>Bacteria</taxon>
        <taxon>Pseudomonadati</taxon>
        <taxon>Bacteroidota</taxon>
        <taxon>Flavobacteriia</taxon>
        <taxon>Flavobacteriales</taxon>
        <taxon>Flavobacteriaceae</taxon>
        <taxon>Flavobacterium</taxon>
    </lineage>
</organism>